<feature type="binding site" evidence="12">
    <location>
        <position position="284"/>
    </location>
    <ligand>
        <name>K(+)</name>
        <dbReference type="ChEBI" id="CHEBI:29103"/>
    </ligand>
</feature>
<feature type="binding site" evidence="12">
    <location>
        <begin position="220"/>
        <end position="225"/>
    </location>
    <ligand>
        <name>ATP</name>
        <dbReference type="ChEBI" id="CHEBI:30616"/>
    </ligand>
</feature>
<dbReference type="PRINTS" id="PR00990">
    <property type="entry name" value="RIBOKINASE"/>
</dbReference>
<sequence>MNQRPKIVVIGSLNMDLVVKAVRAPKRGETVLGEEIHFIPGGKGANQAIGLARLGAETTMIGAVGSDAFGVELMKALQADGVNTSTVKVLNSEATGVASILLAEGDNSIVVVPGANAQCLPEDLDRYEGIISEADLVLLQLEIPLVTVEYAIKLARKHGTPVMLNPAPAQSLSQDLLSQVDYLTPNRSELALLAKMAEESAIDQGIQRLLELGVSCCVTTLGAEGVAFMELGTSTLANISGYMVPVVDTTGAGDAFNAGLAFALAQKKSIREAAEFAVKVSALAVTKFGAQGGMPSLAEVEAYFRRAVDEENRHLK</sequence>
<name>A0A1G8L8Y8_9FIRM</name>
<comment type="activity regulation">
    <text evidence="12">Activated by a monovalent cation that binds near, but not in, the active site. The most likely occupant of the site in vivo is potassium. Ion binding induces a conformational change that may alter substrate affinity.</text>
</comment>
<keyword evidence="12" id="KW-0963">Cytoplasm</keyword>
<feature type="active site" description="Proton acceptor" evidence="12">
    <location>
        <position position="254"/>
    </location>
</feature>
<evidence type="ECO:0000256" key="7">
    <source>
        <dbReference type="ARBA" id="ARBA00022777"/>
    </source>
</evidence>
<dbReference type="EMBL" id="FNCP01000046">
    <property type="protein sequence ID" value="SDI51967.1"/>
    <property type="molecule type" value="Genomic_DNA"/>
</dbReference>
<evidence type="ECO:0000256" key="11">
    <source>
        <dbReference type="ARBA" id="ARBA00023277"/>
    </source>
</evidence>
<comment type="similarity">
    <text evidence="12">Belongs to the carbohydrate kinase PfkB family. Ribokinase subfamily.</text>
</comment>
<feature type="domain" description="Carbohydrate kinase PfkB" evidence="13">
    <location>
        <begin position="6"/>
        <end position="295"/>
    </location>
</feature>
<feature type="binding site" evidence="12">
    <location>
        <position position="289"/>
    </location>
    <ligand>
        <name>K(+)</name>
        <dbReference type="ChEBI" id="CHEBI:29103"/>
    </ligand>
</feature>
<comment type="subunit">
    <text evidence="12">Homodimer.</text>
</comment>
<dbReference type="GO" id="GO:0019303">
    <property type="term" value="P:D-ribose catabolic process"/>
    <property type="evidence" value="ECO:0007669"/>
    <property type="project" value="UniProtKB-UniRule"/>
</dbReference>
<dbReference type="OrthoDB" id="9775849at2"/>
<dbReference type="GO" id="GO:0004747">
    <property type="term" value="F:ribokinase activity"/>
    <property type="evidence" value="ECO:0007669"/>
    <property type="project" value="UniProtKB-UniRule"/>
</dbReference>
<feature type="binding site" evidence="12">
    <location>
        <begin position="14"/>
        <end position="16"/>
    </location>
    <ligand>
        <name>substrate</name>
    </ligand>
</feature>
<comment type="catalytic activity">
    <reaction evidence="12">
        <text>D-ribose + ATP = D-ribose 5-phosphate + ADP + H(+)</text>
        <dbReference type="Rhea" id="RHEA:13697"/>
        <dbReference type="ChEBI" id="CHEBI:15378"/>
        <dbReference type="ChEBI" id="CHEBI:30616"/>
        <dbReference type="ChEBI" id="CHEBI:47013"/>
        <dbReference type="ChEBI" id="CHEBI:78346"/>
        <dbReference type="ChEBI" id="CHEBI:456216"/>
        <dbReference type="EC" id="2.7.1.15"/>
    </reaction>
</comment>
<dbReference type="RefSeq" id="WP_092335773.1">
    <property type="nucleotide sequence ID" value="NZ_FNCP01000046.1"/>
</dbReference>
<keyword evidence="9 12" id="KW-0460">Magnesium</keyword>
<evidence type="ECO:0000256" key="8">
    <source>
        <dbReference type="ARBA" id="ARBA00022840"/>
    </source>
</evidence>
<comment type="pathway">
    <text evidence="12">Carbohydrate metabolism; D-ribose degradation; D-ribose 5-phosphate from beta-D-ribopyranose: step 2/2.</text>
</comment>
<comment type="function">
    <text evidence="12">Catalyzes the phosphorylation of ribose at O-5 in a reaction requiring ATP and magnesium. The resulting D-ribose-5-phosphate can then be used either for sythesis of nucleotides, histidine, and tryptophan, or as a component of the pentose phosphate pathway.</text>
</comment>
<organism evidence="14 15">
    <name type="scientific">Desulfosporosinus hippei DSM 8344</name>
    <dbReference type="NCBI Taxonomy" id="1121419"/>
    <lineage>
        <taxon>Bacteria</taxon>
        <taxon>Bacillati</taxon>
        <taxon>Bacillota</taxon>
        <taxon>Clostridia</taxon>
        <taxon>Eubacteriales</taxon>
        <taxon>Desulfitobacteriaceae</taxon>
        <taxon>Desulfosporosinus</taxon>
    </lineage>
</organism>
<evidence type="ECO:0000256" key="12">
    <source>
        <dbReference type="HAMAP-Rule" id="MF_01987"/>
    </source>
</evidence>
<protein>
    <recommendedName>
        <fullName evidence="3 12">Ribokinase</fullName>
        <shortName evidence="12">RK</shortName>
        <ecNumber evidence="2 12">2.7.1.15</ecNumber>
    </recommendedName>
</protein>
<accession>A0A1G8L8Y8</accession>
<dbReference type="STRING" id="1121419.SAMN05443529_14612"/>
<comment type="caution">
    <text evidence="12">Lacks conserved residue(s) required for the propagation of feature annotation.</text>
</comment>
<keyword evidence="11 12" id="KW-0119">Carbohydrate metabolism</keyword>
<keyword evidence="6 12" id="KW-0547">Nucleotide-binding</keyword>
<feature type="binding site" evidence="12">
    <location>
        <begin position="42"/>
        <end position="46"/>
    </location>
    <ligand>
        <name>substrate</name>
    </ligand>
</feature>
<dbReference type="PANTHER" id="PTHR10584:SF166">
    <property type="entry name" value="RIBOKINASE"/>
    <property type="match status" value="1"/>
</dbReference>
<evidence type="ECO:0000256" key="1">
    <source>
        <dbReference type="ARBA" id="ARBA00005380"/>
    </source>
</evidence>
<dbReference type="NCBIfam" id="TIGR02152">
    <property type="entry name" value="D_ribokin_bact"/>
    <property type="match status" value="1"/>
</dbReference>
<feature type="binding site" evidence="12">
    <location>
        <position position="248"/>
    </location>
    <ligand>
        <name>K(+)</name>
        <dbReference type="ChEBI" id="CHEBI:29103"/>
    </ligand>
</feature>
<evidence type="ECO:0000313" key="15">
    <source>
        <dbReference type="Proteomes" id="UP000198656"/>
    </source>
</evidence>
<keyword evidence="5 12" id="KW-0479">Metal-binding</keyword>
<dbReference type="CDD" id="cd01174">
    <property type="entry name" value="ribokinase"/>
    <property type="match status" value="1"/>
</dbReference>
<evidence type="ECO:0000313" key="14">
    <source>
        <dbReference type="EMBL" id="SDI51967.1"/>
    </source>
</evidence>
<reference evidence="15" key="1">
    <citation type="submission" date="2016-10" db="EMBL/GenBank/DDBJ databases">
        <authorList>
            <person name="Varghese N."/>
            <person name="Submissions S."/>
        </authorList>
    </citation>
    <scope>NUCLEOTIDE SEQUENCE [LARGE SCALE GENOMIC DNA]</scope>
    <source>
        <strain evidence="15">DSM 8344</strain>
    </source>
</reference>
<dbReference type="Gene3D" id="3.40.1190.20">
    <property type="match status" value="1"/>
</dbReference>
<evidence type="ECO:0000256" key="4">
    <source>
        <dbReference type="ARBA" id="ARBA00022679"/>
    </source>
</evidence>
<evidence type="ECO:0000259" key="13">
    <source>
        <dbReference type="Pfam" id="PF00294"/>
    </source>
</evidence>
<proteinExistence type="inferred from homology"/>
<comment type="cofactor">
    <cofactor evidence="12">
        <name>Mg(2+)</name>
        <dbReference type="ChEBI" id="CHEBI:18420"/>
    </cofactor>
    <text evidence="12">Requires a divalent cation, most likely magnesium in vivo, as an electrophilic catalyst to aid phosphoryl group transfer. It is the chelate of the metal and the nucleotide that is the actual substrate.</text>
</comment>
<dbReference type="EC" id="2.7.1.15" evidence="2 12"/>
<dbReference type="GO" id="GO:0005524">
    <property type="term" value="F:ATP binding"/>
    <property type="evidence" value="ECO:0007669"/>
    <property type="project" value="UniProtKB-UniRule"/>
</dbReference>
<dbReference type="HAMAP" id="MF_01987">
    <property type="entry name" value="Ribokinase"/>
    <property type="match status" value="1"/>
</dbReference>
<feature type="binding site" evidence="12">
    <location>
        <position position="142"/>
    </location>
    <ligand>
        <name>substrate</name>
    </ligand>
</feature>
<dbReference type="Pfam" id="PF00294">
    <property type="entry name" value="PfkB"/>
    <property type="match status" value="1"/>
</dbReference>
<comment type="subcellular location">
    <subcellularLocation>
        <location evidence="12">Cytoplasm</location>
    </subcellularLocation>
</comment>
<evidence type="ECO:0000256" key="2">
    <source>
        <dbReference type="ARBA" id="ARBA00012035"/>
    </source>
</evidence>
<evidence type="ECO:0000256" key="3">
    <source>
        <dbReference type="ARBA" id="ARBA00016943"/>
    </source>
</evidence>
<evidence type="ECO:0000256" key="5">
    <source>
        <dbReference type="ARBA" id="ARBA00022723"/>
    </source>
</evidence>
<dbReference type="InterPro" id="IPR011611">
    <property type="entry name" value="PfkB_dom"/>
</dbReference>
<dbReference type="InterPro" id="IPR011877">
    <property type="entry name" value="Ribokinase"/>
</dbReference>
<dbReference type="AlphaFoldDB" id="A0A1G8L8Y8"/>
<feature type="binding site" evidence="12">
    <location>
        <position position="250"/>
    </location>
    <ligand>
        <name>K(+)</name>
        <dbReference type="ChEBI" id="CHEBI:29103"/>
    </ligand>
</feature>
<keyword evidence="10 12" id="KW-0630">Potassium</keyword>
<dbReference type="GO" id="GO:0046872">
    <property type="term" value="F:metal ion binding"/>
    <property type="evidence" value="ECO:0007669"/>
    <property type="project" value="UniProtKB-KW"/>
</dbReference>
<dbReference type="Proteomes" id="UP000198656">
    <property type="component" value="Unassembled WGS sequence"/>
</dbReference>
<feature type="binding site" evidence="12">
    <location>
        <begin position="253"/>
        <end position="254"/>
    </location>
    <ligand>
        <name>ATP</name>
        <dbReference type="ChEBI" id="CHEBI:30616"/>
    </ligand>
</feature>
<evidence type="ECO:0000256" key="6">
    <source>
        <dbReference type="ARBA" id="ARBA00022741"/>
    </source>
</evidence>
<dbReference type="UniPathway" id="UPA00916">
    <property type="reaction ID" value="UER00889"/>
</dbReference>
<feature type="binding site" evidence="12">
    <location>
        <position position="287"/>
    </location>
    <ligand>
        <name>K(+)</name>
        <dbReference type="ChEBI" id="CHEBI:29103"/>
    </ligand>
</feature>
<dbReference type="PANTHER" id="PTHR10584">
    <property type="entry name" value="SUGAR KINASE"/>
    <property type="match status" value="1"/>
</dbReference>
<keyword evidence="8 12" id="KW-0067">ATP-binding</keyword>
<feature type="binding site" evidence="12">
    <location>
        <position position="186"/>
    </location>
    <ligand>
        <name>ATP</name>
        <dbReference type="ChEBI" id="CHEBI:30616"/>
    </ligand>
</feature>
<feature type="binding site" evidence="12">
    <location>
        <position position="254"/>
    </location>
    <ligand>
        <name>substrate</name>
    </ligand>
</feature>
<dbReference type="InterPro" id="IPR002173">
    <property type="entry name" value="Carboh/pur_kinase_PfkB_CS"/>
</dbReference>
<dbReference type="PROSITE" id="PS00583">
    <property type="entry name" value="PFKB_KINASES_1"/>
    <property type="match status" value="1"/>
</dbReference>
<evidence type="ECO:0000256" key="10">
    <source>
        <dbReference type="ARBA" id="ARBA00022958"/>
    </source>
</evidence>
<dbReference type="GO" id="GO:0005829">
    <property type="term" value="C:cytosol"/>
    <property type="evidence" value="ECO:0007669"/>
    <property type="project" value="TreeGrafter"/>
</dbReference>
<dbReference type="InterPro" id="IPR002139">
    <property type="entry name" value="Ribo/fructo_kinase"/>
</dbReference>
<comment type="similarity">
    <text evidence="1">Belongs to the carbohydrate kinase pfkB family.</text>
</comment>
<keyword evidence="4 12" id="KW-0808">Transferase</keyword>
<gene>
    <name evidence="12" type="primary">rbsK</name>
    <name evidence="14" type="ORF">SAMN05443529_14612</name>
</gene>
<evidence type="ECO:0000256" key="9">
    <source>
        <dbReference type="ARBA" id="ARBA00022842"/>
    </source>
</evidence>
<keyword evidence="7 12" id="KW-0418">Kinase</keyword>
<dbReference type="SUPFAM" id="SSF53613">
    <property type="entry name" value="Ribokinase-like"/>
    <property type="match status" value="1"/>
</dbReference>
<dbReference type="InterPro" id="IPR029056">
    <property type="entry name" value="Ribokinase-like"/>
</dbReference>
<dbReference type="PROSITE" id="PS00584">
    <property type="entry name" value="PFKB_KINASES_2"/>
    <property type="match status" value="1"/>
</dbReference>
<keyword evidence="15" id="KW-1185">Reference proteome</keyword>